<evidence type="ECO:0000256" key="1">
    <source>
        <dbReference type="SAM" id="Phobius"/>
    </source>
</evidence>
<comment type="caution">
    <text evidence="2">The sequence shown here is derived from an EMBL/GenBank/DDBJ whole genome shotgun (WGS) entry which is preliminary data.</text>
</comment>
<accession>A0A812MAU9</accession>
<feature type="transmembrane region" description="Helical" evidence="1">
    <location>
        <begin position="55"/>
        <end position="77"/>
    </location>
</feature>
<feature type="transmembrane region" description="Helical" evidence="1">
    <location>
        <begin position="83"/>
        <end position="105"/>
    </location>
</feature>
<organism evidence="2 3">
    <name type="scientific">Symbiodinium natans</name>
    <dbReference type="NCBI Taxonomy" id="878477"/>
    <lineage>
        <taxon>Eukaryota</taxon>
        <taxon>Sar</taxon>
        <taxon>Alveolata</taxon>
        <taxon>Dinophyceae</taxon>
        <taxon>Suessiales</taxon>
        <taxon>Symbiodiniaceae</taxon>
        <taxon>Symbiodinium</taxon>
    </lineage>
</organism>
<dbReference type="Proteomes" id="UP000604046">
    <property type="component" value="Unassembled WGS sequence"/>
</dbReference>
<dbReference type="OrthoDB" id="433714at2759"/>
<reference evidence="2" key="1">
    <citation type="submission" date="2021-02" db="EMBL/GenBank/DDBJ databases">
        <authorList>
            <person name="Dougan E. K."/>
            <person name="Rhodes N."/>
            <person name="Thang M."/>
            <person name="Chan C."/>
        </authorList>
    </citation>
    <scope>NUCLEOTIDE SEQUENCE</scope>
</reference>
<keyword evidence="1" id="KW-0472">Membrane</keyword>
<proteinExistence type="predicted"/>
<keyword evidence="1" id="KW-1133">Transmembrane helix</keyword>
<name>A0A812MAU9_9DINO</name>
<dbReference type="EMBL" id="CAJNDS010001513">
    <property type="protein sequence ID" value="CAE7262931.1"/>
    <property type="molecule type" value="Genomic_DNA"/>
</dbReference>
<gene>
    <name evidence="2" type="ORF">SNAT2548_LOCUS13802</name>
</gene>
<evidence type="ECO:0000313" key="3">
    <source>
        <dbReference type="Proteomes" id="UP000604046"/>
    </source>
</evidence>
<sequence>MGLSDDGKERKMLGSIMTCTIVDDQEELRAEREAQKVLEAKAHEMELRMQRRNQLMLRILMIPVRAVTYIGSCFLASPMARQLWLYATLVVCLFELWSCALFWAFARDPSKLYVLEFLLHLDHWANVP</sequence>
<evidence type="ECO:0008006" key="4">
    <source>
        <dbReference type="Google" id="ProtNLM"/>
    </source>
</evidence>
<evidence type="ECO:0000313" key="2">
    <source>
        <dbReference type="EMBL" id="CAE7262931.1"/>
    </source>
</evidence>
<keyword evidence="1" id="KW-0812">Transmembrane</keyword>
<dbReference type="AlphaFoldDB" id="A0A812MAU9"/>
<protein>
    <recommendedName>
        <fullName evidence="4">Glycerophosphocholine acyltransferase 1</fullName>
    </recommendedName>
</protein>
<keyword evidence="3" id="KW-1185">Reference proteome</keyword>